<dbReference type="GO" id="GO:0003677">
    <property type="term" value="F:DNA binding"/>
    <property type="evidence" value="ECO:0007669"/>
    <property type="project" value="UniProtKB-KW"/>
</dbReference>
<dbReference type="AlphaFoldDB" id="A0A1Y1NI39"/>
<evidence type="ECO:0000256" key="8">
    <source>
        <dbReference type="ARBA" id="ARBA00023242"/>
    </source>
</evidence>
<keyword evidence="8 11" id="KW-0539">Nucleus</keyword>
<comment type="similarity">
    <text evidence="2 11">Belongs to the replication factor A protein 1 family.</text>
</comment>
<dbReference type="GO" id="GO:0008270">
    <property type="term" value="F:zinc ion binding"/>
    <property type="evidence" value="ECO:0007669"/>
    <property type="project" value="UniProtKB-KW"/>
</dbReference>
<evidence type="ECO:0000256" key="11">
    <source>
        <dbReference type="RuleBase" id="RU364130"/>
    </source>
</evidence>
<evidence type="ECO:0000256" key="3">
    <source>
        <dbReference type="ARBA" id="ARBA00022705"/>
    </source>
</evidence>
<dbReference type="GO" id="GO:0006281">
    <property type="term" value="P:DNA repair"/>
    <property type="evidence" value="ECO:0007669"/>
    <property type="project" value="InterPro"/>
</dbReference>
<comment type="function">
    <text evidence="9 11">As part of the heterotrimeric replication protein A complex (RPA/RP-A), binds and stabilizes single-stranded DNA intermediates, that form during DNA replication or upon DNA stress. It prevents their reannealing and in parallel, recruits and activates different proteins and complexes involved in DNA metabolism. Thereby, it plays an essential role both in DNA replication and the cellular response to DNA damage.</text>
</comment>
<dbReference type="GO" id="GO:0006310">
    <property type="term" value="P:DNA recombination"/>
    <property type="evidence" value="ECO:0007669"/>
    <property type="project" value="InterPro"/>
</dbReference>
<dbReference type="FunFam" id="2.40.50.140:FF:000090">
    <property type="entry name" value="Replication protein A subunit"/>
    <property type="match status" value="1"/>
</dbReference>
<dbReference type="FunFam" id="2.40.50.140:FF:000064">
    <property type="entry name" value="Replication protein A subunit"/>
    <property type="match status" value="1"/>
</dbReference>
<dbReference type="InterPro" id="IPR047192">
    <property type="entry name" value="Euk_RPA1_DBD_C"/>
</dbReference>
<reference evidence="17" key="1">
    <citation type="journal article" date="2016" name="Sci. Rep.">
        <title>Molecular characterization of firefly nuptial gifts: a multi-omics approach sheds light on postcopulatory sexual selection.</title>
        <authorList>
            <person name="Al-Wathiqui N."/>
            <person name="Fallon T.R."/>
            <person name="South A."/>
            <person name="Weng J.K."/>
            <person name="Lewis S.M."/>
        </authorList>
    </citation>
    <scope>NUCLEOTIDE SEQUENCE</scope>
</reference>
<dbReference type="InterPro" id="IPR013955">
    <property type="entry name" value="Rep_factor-A_C"/>
</dbReference>
<evidence type="ECO:0000256" key="9">
    <source>
        <dbReference type="ARBA" id="ARBA00058595"/>
    </source>
</evidence>
<dbReference type="InterPro" id="IPR031657">
    <property type="entry name" value="REPA_OB_2"/>
</dbReference>
<protein>
    <recommendedName>
        <fullName evidence="11">Replication protein A subunit</fullName>
    </recommendedName>
</protein>
<name>A0A1Y1NI39_PHOPY</name>
<dbReference type="CDD" id="cd04475">
    <property type="entry name" value="RPA1_DBD_B"/>
    <property type="match status" value="1"/>
</dbReference>
<keyword evidence="4 11" id="KW-0479">Metal-binding</keyword>
<evidence type="ECO:0000259" key="16">
    <source>
        <dbReference type="Pfam" id="PF16900"/>
    </source>
</evidence>
<organism evidence="17">
    <name type="scientific">Photinus pyralis</name>
    <name type="common">Common eastern firefly</name>
    <name type="synonym">Lampyris pyralis</name>
    <dbReference type="NCBI Taxonomy" id="7054"/>
    <lineage>
        <taxon>Eukaryota</taxon>
        <taxon>Metazoa</taxon>
        <taxon>Ecdysozoa</taxon>
        <taxon>Arthropoda</taxon>
        <taxon>Hexapoda</taxon>
        <taxon>Insecta</taxon>
        <taxon>Pterygota</taxon>
        <taxon>Neoptera</taxon>
        <taxon>Endopterygota</taxon>
        <taxon>Coleoptera</taxon>
        <taxon>Polyphaga</taxon>
        <taxon>Elateriformia</taxon>
        <taxon>Elateroidea</taxon>
        <taxon>Lampyridae</taxon>
        <taxon>Lampyrinae</taxon>
        <taxon>Photinus</taxon>
    </lineage>
</organism>
<evidence type="ECO:0000259" key="14">
    <source>
        <dbReference type="Pfam" id="PF04057"/>
    </source>
</evidence>
<proteinExistence type="inferred from homology"/>
<evidence type="ECO:0000259" key="15">
    <source>
        <dbReference type="Pfam" id="PF08646"/>
    </source>
</evidence>
<feature type="domain" description="Replication factor A C-terminal" evidence="15">
    <location>
        <begin position="469"/>
        <end position="613"/>
    </location>
</feature>
<dbReference type="FunFam" id="2.40.50.140:FF:000041">
    <property type="entry name" value="Replication protein A subunit"/>
    <property type="match status" value="1"/>
</dbReference>
<feature type="domain" description="Replication protein A OB" evidence="16">
    <location>
        <begin position="314"/>
        <end position="412"/>
    </location>
</feature>
<comment type="subcellular location">
    <subcellularLocation>
        <location evidence="1 11">Nucleus</location>
    </subcellularLocation>
</comment>
<evidence type="ECO:0000256" key="4">
    <source>
        <dbReference type="ARBA" id="ARBA00022723"/>
    </source>
</evidence>
<dbReference type="GO" id="GO:0006260">
    <property type="term" value="P:DNA replication"/>
    <property type="evidence" value="ECO:0007669"/>
    <property type="project" value="UniProtKB-KW"/>
</dbReference>
<feature type="domain" description="OB" evidence="13">
    <location>
        <begin position="218"/>
        <end position="287"/>
    </location>
</feature>
<evidence type="ECO:0000256" key="7">
    <source>
        <dbReference type="ARBA" id="ARBA00023125"/>
    </source>
</evidence>
<keyword evidence="3 11" id="KW-0235">DNA replication</keyword>
<accession>A0A1Y1NI39</accession>
<dbReference type="Pfam" id="PF16900">
    <property type="entry name" value="REPA_OB_2"/>
    <property type="match status" value="1"/>
</dbReference>
<dbReference type="InterPro" id="IPR004591">
    <property type="entry name" value="Rfa1"/>
</dbReference>
<feature type="domain" description="Replication factor-A protein 1 N-terminal" evidence="14">
    <location>
        <begin position="22"/>
        <end position="108"/>
    </location>
</feature>
<dbReference type="Pfam" id="PF04057">
    <property type="entry name" value="Rep-A_N"/>
    <property type="match status" value="1"/>
</dbReference>
<evidence type="ECO:0000256" key="10">
    <source>
        <dbReference type="ARBA" id="ARBA00062035"/>
    </source>
</evidence>
<dbReference type="Gene3D" id="2.40.50.140">
    <property type="entry name" value="Nucleic acid-binding proteins"/>
    <property type="match status" value="4"/>
</dbReference>
<dbReference type="Pfam" id="PF08646">
    <property type="entry name" value="Rep_fac-A_C"/>
    <property type="match status" value="1"/>
</dbReference>
<evidence type="ECO:0000256" key="5">
    <source>
        <dbReference type="ARBA" id="ARBA00022771"/>
    </source>
</evidence>
<dbReference type="InterPro" id="IPR004365">
    <property type="entry name" value="NA-bd_OB_tRNA"/>
</dbReference>
<comment type="subunit">
    <text evidence="10 11">Component of the heterotrimeric canonical replication protein A complex (RPA).</text>
</comment>
<keyword evidence="7 11" id="KW-0238">DNA-binding</keyword>
<feature type="compositionally biased region" description="Polar residues" evidence="12">
    <location>
        <begin position="167"/>
        <end position="179"/>
    </location>
</feature>
<evidence type="ECO:0000259" key="13">
    <source>
        <dbReference type="Pfam" id="PF01336"/>
    </source>
</evidence>
<dbReference type="SUPFAM" id="SSF50249">
    <property type="entry name" value="Nucleic acid-binding proteins"/>
    <property type="match status" value="4"/>
</dbReference>
<dbReference type="PANTHER" id="PTHR47165:SF4">
    <property type="entry name" value="OS03G0429900 PROTEIN"/>
    <property type="match status" value="1"/>
</dbReference>
<dbReference type="CDD" id="cd04476">
    <property type="entry name" value="RPA1_DBD_C"/>
    <property type="match status" value="1"/>
</dbReference>
<evidence type="ECO:0000313" key="17">
    <source>
        <dbReference type="EMBL" id="JAV97544.1"/>
    </source>
</evidence>
<evidence type="ECO:0000256" key="2">
    <source>
        <dbReference type="ARBA" id="ARBA00005690"/>
    </source>
</evidence>
<dbReference type="PANTHER" id="PTHR47165">
    <property type="entry name" value="OS03G0429900 PROTEIN"/>
    <property type="match status" value="1"/>
</dbReference>
<evidence type="ECO:0000256" key="1">
    <source>
        <dbReference type="ARBA" id="ARBA00004123"/>
    </source>
</evidence>
<evidence type="ECO:0000256" key="6">
    <source>
        <dbReference type="ARBA" id="ARBA00022833"/>
    </source>
</evidence>
<sequence length="622" mass="69657">MAERYQLTECLQVLMKGVPIEDAILQVLGSKRIPSSSSDKQRFRLLLSDGKYFISFAILATQIDDAGVSGEPSQYSIVKIKKCIITMISNVENDNKPVLVITEMETLASGDQTSKIGSPVRLPDELMKDVKNNVVSSTTSSIVSNVNSPHKNQIDTSMSIQGDQNISSTTVDTNVNSPHKNGADTNIRHQFTHPISSLSPYHNKWVIKARVACKSSIRTFKNFRGEGKLFSVDLIDKSGEIRATMFGDLVDKFYNLIELDKVYYVSKGRLEFANKQFNSLKNDYEIKFTPNTIVEECHEGAESVPQTSYNFVSIDKIADIEVDTVIDVLGVCKSTSDLQMLQSRSTGRDLKKRELTLVDQSNNAITLSLWDTEAETFDGSSQPVLLLKRARVSEYGGGKTLSTNASTLMKINPDILEAYRLKRWFDNEGRSQAALNISSGWVGDSSQTQWINLKDVHEMGLGHGEKGDYFQVFATILLYRSENGIYKACANEACKKKVAEGNGMYHCDKCKREYPNFKYLLLGSANIADWSGNIWLSLFSSEAEKVLGVSSQAVGEAIERNPQALAEFADKAHLKEFLFKCRTKMDYFNDENRLKTVAVRVDPVNYKEYNSYLISQINELLN</sequence>
<keyword evidence="6 11" id="KW-0862">Zinc</keyword>
<dbReference type="InterPro" id="IPR012340">
    <property type="entry name" value="NA-bd_OB-fold"/>
</dbReference>
<dbReference type="NCBIfam" id="TIGR00617">
    <property type="entry name" value="rpa1"/>
    <property type="match status" value="1"/>
</dbReference>
<dbReference type="Pfam" id="PF01336">
    <property type="entry name" value="tRNA_anti-codon"/>
    <property type="match status" value="1"/>
</dbReference>
<dbReference type="EMBL" id="GEZM01001746">
    <property type="protein sequence ID" value="JAV97544.1"/>
    <property type="molecule type" value="Transcribed_RNA"/>
</dbReference>
<evidence type="ECO:0000256" key="12">
    <source>
        <dbReference type="SAM" id="MobiDB-lite"/>
    </source>
</evidence>
<feature type="region of interest" description="Disordered" evidence="12">
    <location>
        <begin position="167"/>
        <end position="186"/>
    </location>
</feature>
<dbReference type="InterPro" id="IPR007199">
    <property type="entry name" value="Rep_factor-A_N"/>
</dbReference>
<dbReference type="CDD" id="cd04474">
    <property type="entry name" value="RPA1_DBD_A"/>
    <property type="match status" value="1"/>
</dbReference>
<keyword evidence="5 11" id="KW-0863">Zinc-finger</keyword>
<dbReference type="GO" id="GO:0005634">
    <property type="term" value="C:nucleus"/>
    <property type="evidence" value="ECO:0007669"/>
    <property type="project" value="UniProtKB-SubCell"/>
</dbReference>